<feature type="compositionally biased region" description="Basic and acidic residues" evidence="1">
    <location>
        <begin position="1544"/>
        <end position="1559"/>
    </location>
</feature>
<feature type="compositionally biased region" description="Polar residues" evidence="1">
    <location>
        <begin position="494"/>
        <end position="510"/>
    </location>
</feature>
<dbReference type="GO" id="GO:1990226">
    <property type="term" value="F:histone methyltransferase binding"/>
    <property type="evidence" value="ECO:0007669"/>
    <property type="project" value="TreeGrafter"/>
</dbReference>
<feature type="region of interest" description="Disordered" evidence="1">
    <location>
        <begin position="1052"/>
        <end position="1075"/>
    </location>
</feature>
<feature type="region of interest" description="Disordered" evidence="1">
    <location>
        <begin position="358"/>
        <end position="377"/>
    </location>
</feature>
<accession>A0A803W1I9</accession>
<feature type="region of interest" description="Disordered" evidence="1">
    <location>
        <begin position="1157"/>
        <end position="1389"/>
    </location>
</feature>
<feature type="compositionally biased region" description="Basic residues" evidence="1">
    <location>
        <begin position="1508"/>
        <end position="1519"/>
    </location>
</feature>
<sequence>MDWNVRPVQNADANTNLQSKGACFSQLLPNGHTFPQTNANSSKNACTYAENNQIVYVPAVNVAFPAVNAEGFKTSDQTSPGASVTGNNFFMSKYSVKRHEQMYVTALKPPIQNSPLRPEMTLTSWPVSNPYSYPCRNLPPQPSQMNAGNNVRNVLGEPQYANTSAYTVQPEVLQHNSLRLETLQGGFHPQNNSFPLGTPGQHVQPQIFNSNAQQGKASYSVNQNTGTNVQLPQFQQSQMTSEAPRGCSASSLLPANCVSRPAAQSSMGVPQEVQNLPNGYNLNQQRCSLDPKNAPGFNSIQQHCQKQQSGEVSQSVRNVCNPSGSVTANPSFNESSVPSPSIPKALLDVVKEIEALSSKPLSDPASVPESQTSSLMNGPVNAQISSAVATHGMGITKERLAWEAEKLNCLKKKVVLLETVHNYKKKIYHRKNALPPPPSYPYSPGNCLPCMPKQNVPPSPSEAVRTERPMLNVSHEERKDKNLASADNRRLEVTQGNSQVEQGSLSSSFTPIPPQSKVPDQFNNPESSLEQRDVHALASSQGAVTSSNNASCFTQAGSSVKIASKSLQIGPENSSFLQFVLSSTNVLKEKTAGATADKILTTLLCNDKPLLDTSVLGGSMLKDTSEKNVKSLKGEQASVAHTNSPASETTASGDAKFQTEVAQKKMPFTENASCNQSNCSYSVEELAACLQLWENYPSESVSVQNKQLNESTAADQVSPSNQNTTKRENKNVLASMDEAVLPVTTTSVGQKLDTLTSSLIKNFEPQVAVVSPLVLCEQRTLSEQAGKIPTPEGKTYPAINLGSTCSLQEEGKCCVSVVNTAKGTIENAWSSPSGCVLEQKVDSDLQQIKLGDEKQRKVSQSAQDARKNLQLGLQNKATLTESGTNLCSQASQEGVRDHEEKETVLEAGDISTAVLENDMFCISSVCSLVEGDKFYNPQIAGMFKSVYETHASEGNASGASQKEQYPDLHKTELSNNTSQRESLLLKMLEESSNHLEKESSGNPPKAVSTSEQSTSFKASFKHPENYLESLANINQKLLQKSLDSSISITAKTNAPAVPEDPSKQNSMPSKNSTEKEVNFFGAEPSRYLKDQLLALVKEFPYGIEGADMLTKEAAQNHSVAERTENRPQKEVKICDKNSHLKDPVNQTKIAVLSSDQVQELSPGHNQCPSSDSKREVSQQSEKTSADKDNLEGGVQPSQNLCEQEKAPQEASNPSEKSEDCSLMGGVSVACKTSHCPSQLETSGSEKNDCQPSEAENNDSAETEENNSQSDALKRKSCAVGDLTISEKNPDSISKNKDISKYTSAMNKKPRLKVDNEYKLPTTQQEKIGPVNSFENQDADKYKSSSGKEHLQIDKGIQVSSKEFYSDEKAHQTASQELSEKTDHTHADSMAKFSIKKERVFKTESLSKDITKPVLTMKSKTDIQQSVKSETVEIKHSEVSQGQKIQTCEENSAEEQNCRNPKEMLTQDVGISVKEQAKSPAEIKHKKSSSYQADAVKFSDSSTVDFKSRHTKYSQHKSVKVHPFQEQPYKRKMKENMVGKRELKKAKLEEEGLKQSEAKSSKQLAHNCMLNADKAKKLNGENGWKPRSSLADCSVLKLQRKRARSSSMSKNYFSSKERHLDGQNKDKCSEKMFPDKNLLYLNRRNSRLKLHLQKEPKKHYLNRVAFKRTAQERIYLTKLETSPVRPVWHKTTKVSQSSDSKRDVSVSTVEKSCKQEVLEFKLCPDILFRNPAPGEESLAAKNSPERDKVVVEGVKSKKEDWLKCEPMKQKKLEEITTGNELKLPGNY</sequence>
<feature type="compositionally biased region" description="Polar residues" evidence="1">
    <location>
        <begin position="1157"/>
        <end position="1170"/>
    </location>
</feature>
<feature type="compositionally biased region" description="Basic and acidic residues" evidence="1">
    <location>
        <begin position="1377"/>
        <end position="1389"/>
    </location>
</feature>
<keyword evidence="3" id="KW-1185">Reference proteome</keyword>
<dbReference type="PANTHER" id="PTHR21604">
    <property type="entry name" value="RETROELEMENT SILENCING FACTOR 1"/>
    <property type="match status" value="1"/>
</dbReference>
<dbReference type="GeneTree" id="ENSGT00390000018491"/>
<evidence type="ECO:0000313" key="2">
    <source>
        <dbReference type="Ensembl" id="ENSFALP00000028845.1"/>
    </source>
</evidence>
<feature type="compositionally biased region" description="Basic and acidic residues" evidence="1">
    <location>
        <begin position="1119"/>
        <end position="1139"/>
    </location>
</feature>
<feature type="compositionally biased region" description="Polar residues" evidence="1">
    <location>
        <begin position="1438"/>
        <end position="1454"/>
    </location>
</feature>
<feature type="compositionally biased region" description="Basic and acidic residues" evidence="1">
    <location>
        <begin position="1287"/>
        <end position="1299"/>
    </location>
</feature>
<dbReference type="InterPro" id="IPR027866">
    <property type="entry name" value="RESF1"/>
</dbReference>
<feature type="compositionally biased region" description="Basic and acidic residues" evidence="1">
    <location>
        <begin position="1614"/>
        <end position="1627"/>
    </location>
</feature>
<feature type="region of interest" description="Disordered" evidence="1">
    <location>
        <begin position="1605"/>
        <end position="1627"/>
    </location>
</feature>
<gene>
    <name evidence="2" type="primary">RESF1</name>
</gene>
<dbReference type="GO" id="GO:0005634">
    <property type="term" value="C:nucleus"/>
    <property type="evidence" value="ECO:0007669"/>
    <property type="project" value="TreeGrafter"/>
</dbReference>
<feature type="region of interest" description="Disordered" evidence="1">
    <location>
        <begin position="991"/>
        <end position="1017"/>
    </location>
</feature>
<organism evidence="2 3">
    <name type="scientific">Ficedula albicollis</name>
    <name type="common">Collared flycatcher</name>
    <name type="synonym">Muscicapa albicollis</name>
    <dbReference type="NCBI Taxonomy" id="59894"/>
    <lineage>
        <taxon>Eukaryota</taxon>
        <taxon>Metazoa</taxon>
        <taxon>Chordata</taxon>
        <taxon>Craniata</taxon>
        <taxon>Vertebrata</taxon>
        <taxon>Euteleostomi</taxon>
        <taxon>Archelosauria</taxon>
        <taxon>Archosauria</taxon>
        <taxon>Dinosauria</taxon>
        <taxon>Saurischia</taxon>
        <taxon>Theropoda</taxon>
        <taxon>Coelurosauria</taxon>
        <taxon>Aves</taxon>
        <taxon>Neognathae</taxon>
        <taxon>Neoaves</taxon>
        <taxon>Telluraves</taxon>
        <taxon>Australaves</taxon>
        <taxon>Passeriformes</taxon>
        <taxon>Muscicapidae</taxon>
        <taxon>Ficedula</taxon>
    </lineage>
</organism>
<feature type="compositionally biased region" description="Basic and acidic residues" evidence="1">
    <location>
        <begin position="464"/>
        <end position="492"/>
    </location>
</feature>
<feature type="compositionally biased region" description="Acidic residues" evidence="1">
    <location>
        <begin position="1255"/>
        <end position="1264"/>
    </location>
</feature>
<feature type="compositionally biased region" description="Polar residues" evidence="1">
    <location>
        <begin position="368"/>
        <end position="377"/>
    </location>
</feature>
<dbReference type="Pfam" id="PF15395">
    <property type="entry name" value="DUF4617"/>
    <property type="match status" value="1"/>
</dbReference>
<reference evidence="2" key="2">
    <citation type="submission" date="2025-08" db="UniProtKB">
        <authorList>
            <consortium name="Ensembl"/>
        </authorList>
    </citation>
    <scope>IDENTIFICATION</scope>
</reference>
<feature type="region of interest" description="Disordered" evidence="1">
    <location>
        <begin position="1544"/>
        <end position="1563"/>
    </location>
</feature>
<feature type="region of interest" description="Disordered" evidence="1">
    <location>
        <begin position="453"/>
        <end position="529"/>
    </location>
</feature>
<feature type="compositionally biased region" description="Polar residues" evidence="1">
    <location>
        <begin position="1007"/>
        <end position="1017"/>
    </location>
</feature>
<proteinExistence type="predicted"/>
<feature type="region of interest" description="Disordered" evidence="1">
    <location>
        <begin position="1114"/>
        <end position="1139"/>
    </location>
</feature>
<evidence type="ECO:0000256" key="1">
    <source>
        <dbReference type="SAM" id="MobiDB-lite"/>
    </source>
</evidence>
<dbReference type="PANTHER" id="PTHR21604:SF0">
    <property type="entry name" value="RETROELEMENT SILENCING FACTOR 1"/>
    <property type="match status" value="1"/>
</dbReference>
<reference evidence="2 3" key="1">
    <citation type="journal article" date="2012" name="Nature">
        <title>The genomic landscape of species divergence in Ficedula flycatchers.</title>
        <authorList>
            <person name="Ellegren H."/>
            <person name="Smeds L."/>
            <person name="Burri R."/>
            <person name="Olason P.I."/>
            <person name="Backstrom N."/>
            <person name="Kawakami T."/>
            <person name="Kunstner A."/>
            <person name="Makinen H."/>
            <person name="Nadachowska-Brzyska K."/>
            <person name="Qvarnstrom A."/>
            <person name="Uebbing S."/>
            <person name="Wolf J.B."/>
        </authorList>
    </citation>
    <scope>NUCLEOTIDE SEQUENCE [LARGE SCALE GENOMIC DNA]</scope>
</reference>
<feature type="compositionally biased region" description="Basic and acidic residues" evidence="1">
    <location>
        <begin position="1337"/>
        <end position="1352"/>
    </location>
</feature>
<feature type="region of interest" description="Disordered" evidence="1">
    <location>
        <begin position="1418"/>
        <end position="1493"/>
    </location>
</feature>
<dbReference type="Ensembl" id="ENSFALT00000041099.1">
    <property type="protein sequence ID" value="ENSFALP00000028845.1"/>
    <property type="gene ID" value="ENSFALG00000009023.2"/>
</dbReference>
<feature type="region of interest" description="Disordered" evidence="1">
    <location>
        <begin position="1508"/>
        <end position="1537"/>
    </location>
</feature>
<evidence type="ECO:0000313" key="3">
    <source>
        <dbReference type="Proteomes" id="UP000016665"/>
    </source>
</evidence>
<dbReference type="Proteomes" id="UP000016665">
    <property type="component" value="Chromosome 1A"/>
</dbReference>
<protein>
    <submittedName>
        <fullName evidence="2">Retroelement silencing factor 1</fullName>
    </submittedName>
</protein>
<reference evidence="2" key="3">
    <citation type="submission" date="2025-09" db="UniProtKB">
        <authorList>
            <consortium name="Ensembl"/>
        </authorList>
    </citation>
    <scope>IDENTIFICATION</scope>
</reference>
<feature type="region of interest" description="Disordered" evidence="1">
    <location>
        <begin position="634"/>
        <end position="653"/>
    </location>
</feature>
<name>A0A803W1I9_FICAL</name>
<feature type="compositionally biased region" description="Polar residues" evidence="1">
    <location>
        <begin position="639"/>
        <end position="652"/>
    </location>
</feature>